<dbReference type="Proteomes" id="UP000054270">
    <property type="component" value="Unassembled WGS sequence"/>
</dbReference>
<feature type="compositionally biased region" description="Polar residues" evidence="1">
    <location>
        <begin position="422"/>
        <end position="432"/>
    </location>
</feature>
<reference evidence="3" key="1">
    <citation type="submission" date="2014-04" db="EMBL/GenBank/DDBJ databases">
        <title>Evolutionary Origins and Diversification of the Mycorrhizal Mutualists.</title>
        <authorList>
            <consortium name="DOE Joint Genome Institute"/>
            <consortium name="Mycorrhizal Genomics Consortium"/>
            <person name="Kohler A."/>
            <person name="Kuo A."/>
            <person name="Nagy L.G."/>
            <person name="Floudas D."/>
            <person name="Copeland A."/>
            <person name="Barry K.W."/>
            <person name="Cichocki N."/>
            <person name="Veneault-Fourrey C."/>
            <person name="LaButti K."/>
            <person name="Lindquist E.A."/>
            <person name="Lipzen A."/>
            <person name="Lundell T."/>
            <person name="Morin E."/>
            <person name="Murat C."/>
            <person name="Riley R."/>
            <person name="Ohm R."/>
            <person name="Sun H."/>
            <person name="Tunlid A."/>
            <person name="Henrissat B."/>
            <person name="Grigoriev I.V."/>
            <person name="Hibbett D.S."/>
            <person name="Martin F."/>
        </authorList>
    </citation>
    <scope>NUCLEOTIDE SEQUENCE [LARGE SCALE GENOMIC DNA]</scope>
    <source>
        <strain evidence="3">FD-334 SS-4</strain>
    </source>
</reference>
<sequence length="565" mass="62323">MVTLAQLYHYAKCIWRVMYSYDVGVFIYTGDKGVYLVYPYTEVHDDVPPYMDTRVLFPKFVFVGGLTQDGQRGADGGIEARSLEDDIRTCVHRTTMGGMDMEEQKGLGYGTPIQGGQSSPLIIAGIYFHLTLARVCAEGSHRRRMQTSRAYAGWSAVWYSTIPGTPTGLLATRETRTCPSGLFQFLVVVERVGTGLAYGKRKRRSASLSVGSWRRCQMDALTVGWQAGVGLGMAVVMAAERHDLTESQKRKDGHAIVHLTPVAERLVNNHLYIVYTAQTHAASANSLGILPNVSHSAVKTIRSAPAFGSSDGAAHPRSLTVLRRRQPCEAVAVDASSLFPVHPLRRAVGFEHGKLWFHSYGTAVRLRSGMPLTWSARLRNTERWMRDEEVGAGVESPPCVGRHTLPRRLCWALFNERASRQNNGSTYRSSSAEGLEHQMQRGWRPRNGRMEWMDGGGMGWTYEVCKATRPPARFSGDAHDRMGTKTCQQRTGALVVLAMPSSGLSPKAKTSAASMGSMYRLRCAKQRSLIRRRLCRPQDPRGAESLAIVSSAAMRMRGAYGVGSG</sequence>
<evidence type="ECO:0000313" key="3">
    <source>
        <dbReference type="Proteomes" id="UP000054270"/>
    </source>
</evidence>
<evidence type="ECO:0000256" key="1">
    <source>
        <dbReference type="SAM" id="MobiDB-lite"/>
    </source>
</evidence>
<dbReference type="EMBL" id="KN817623">
    <property type="protein sequence ID" value="KJA16316.1"/>
    <property type="molecule type" value="Genomic_DNA"/>
</dbReference>
<keyword evidence="3" id="KW-1185">Reference proteome</keyword>
<name>A0A0D2NI78_HYPSF</name>
<proteinExistence type="predicted"/>
<protein>
    <submittedName>
        <fullName evidence="2">Uncharacterized protein</fullName>
    </submittedName>
</protein>
<dbReference type="AlphaFoldDB" id="A0A0D2NI78"/>
<gene>
    <name evidence="2" type="ORF">HYPSUDRAFT_58267</name>
</gene>
<feature type="region of interest" description="Disordered" evidence="1">
    <location>
        <begin position="422"/>
        <end position="441"/>
    </location>
</feature>
<evidence type="ECO:0000313" key="2">
    <source>
        <dbReference type="EMBL" id="KJA16316.1"/>
    </source>
</evidence>
<organism evidence="2 3">
    <name type="scientific">Hypholoma sublateritium (strain FD-334 SS-4)</name>
    <dbReference type="NCBI Taxonomy" id="945553"/>
    <lineage>
        <taxon>Eukaryota</taxon>
        <taxon>Fungi</taxon>
        <taxon>Dikarya</taxon>
        <taxon>Basidiomycota</taxon>
        <taxon>Agaricomycotina</taxon>
        <taxon>Agaricomycetes</taxon>
        <taxon>Agaricomycetidae</taxon>
        <taxon>Agaricales</taxon>
        <taxon>Agaricineae</taxon>
        <taxon>Strophariaceae</taxon>
        <taxon>Hypholoma</taxon>
    </lineage>
</organism>
<accession>A0A0D2NI78</accession>